<keyword evidence="3" id="KW-1185">Reference proteome</keyword>
<dbReference type="Gene3D" id="1.10.1200.10">
    <property type="entry name" value="ACP-like"/>
    <property type="match status" value="1"/>
</dbReference>
<evidence type="ECO:0000313" key="3">
    <source>
        <dbReference type="Proteomes" id="UP001331761"/>
    </source>
</evidence>
<dbReference type="SUPFAM" id="SSF47336">
    <property type="entry name" value="ACP-like"/>
    <property type="match status" value="1"/>
</dbReference>
<comment type="caution">
    <text evidence="2">The sequence shown here is derived from an EMBL/GenBank/DDBJ whole genome shotgun (WGS) entry which is preliminary data.</text>
</comment>
<accession>A0AAN8FPL3</accession>
<feature type="domain" description="Carrier" evidence="1">
    <location>
        <begin position="50"/>
        <end position="90"/>
    </location>
</feature>
<gene>
    <name evidence="2" type="ORF">GCK32_012520</name>
</gene>
<reference evidence="2 3" key="1">
    <citation type="submission" date="2019-10" db="EMBL/GenBank/DDBJ databases">
        <title>Assembly and Annotation for the nematode Trichostrongylus colubriformis.</title>
        <authorList>
            <person name="Martin J."/>
        </authorList>
    </citation>
    <scope>NUCLEOTIDE SEQUENCE [LARGE SCALE GENOMIC DNA]</scope>
    <source>
        <strain evidence="2">G859</strain>
        <tissue evidence="2">Whole worm</tissue>
    </source>
</reference>
<dbReference type="Proteomes" id="UP001331761">
    <property type="component" value="Unassembled WGS sequence"/>
</dbReference>
<protein>
    <recommendedName>
        <fullName evidence="1">Carrier domain-containing protein</fullName>
    </recommendedName>
</protein>
<proteinExistence type="predicted"/>
<dbReference type="InterPro" id="IPR036736">
    <property type="entry name" value="ACP-like_sf"/>
</dbReference>
<dbReference type="AlphaFoldDB" id="A0AAN8FPL3"/>
<name>A0AAN8FPL3_TRICO</name>
<evidence type="ECO:0000313" key="2">
    <source>
        <dbReference type="EMBL" id="KAK5980874.1"/>
    </source>
</evidence>
<evidence type="ECO:0000259" key="1">
    <source>
        <dbReference type="Pfam" id="PF00550"/>
    </source>
</evidence>
<organism evidence="2 3">
    <name type="scientific">Trichostrongylus colubriformis</name>
    <name type="common">Black scour worm</name>
    <dbReference type="NCBI Taxonomy" id="6319"/>
    <lineage>
        <taxon>Eukaryota</taxon>
        <taxon>Metazoa</taxon>
        <taxon>Ecdysozoa</taxon>
        <taxon>Nematoda</taxon>
        <taxon>Chromadorea</taxon>
        <taxon>Rhabditida</taxon>
        <taxon>Rhabditina</taxon>
        <taxon>Rhabditomorpha</taxon>
        <taxon>Strongyloidea</taxon>
        <taxon>Trichostrongylidae</taxon>
        <taxon>Trichostrongylus</taxon>
    </lineage>
</organism>
<dbReference type="EMBL" id="WIXE01006910">
    <property type="protein sequence ID" value="KAK5980874.1"/>
    <property type="molecule type" value="Genomic_DNA"/>
</dbReference>
<dbReference type="InterPro" id="IPR009081">
    <property type="entry name" value="PP-bd_ACP"/>
</dbReference>
<sequence length="136" mass="15213">MIPIKQIAFCNRPLTRHIRSAVPRWRIAVTVGCSHNPNVLINRTKLTGIDLGLDSLIGVEIKEALERDYDIVLSMKDIRTLTLNKLQNLAESGGQGATALQPTELDTKKEMERDAEQNTAKTVAIINELIKETYKC</sequence>
<dbReference type="Pfam" id="PF00550">
    <property type="entry name" value="PP-binding"/>
    <property type="match status" value="1"/>
</dbReference>